<dbReference type="STRING" id="273075.gene:9571523"/>
<proteinExistence type="predicted"/>
<dbReference type="Proteomes" id="UP000001024">
    <property type="component" value="Chromosome"/>
</dbReference>
<keyword evidence="1" id="KW-0812">Transmembrane</keyword>
<feature type="transmembrane region" description="Helical" evidence="1">
    <location>
        <begin position="126"/>
        <end position="143"/>
    </location>
</feature>
<keyword evidence="3" id="KW-1185">Reference proteome</keyword>
<keyword evidence="1" id="KW-1133">Transmembrane helix</keyword>
<accession>Q9HLC3</accession>
<sequence>MAVVPILVIGFSSYLVIPIFVFSIISGTYLYTKKFYYPFVFLFAFTLLSYIFFGDGSQWMAIDAAISTGMIVVMIFDSRERQYVKANEITRGEDRIKEVRRDYVQIAAGIIIIGLLYFYGVDISRILVTFGSLLLYAIGNFFSARPDLMIGKFLQNLERSHTKLGIGSMWFASGILLAYSMHDGLYLIMLIVFIISIGDSIATIVGVNVKSPKLFINRKKSVAGTLSLFAVSAAFGFLLIGFLGIDYAALGSIVEAVSGYPLDDNMTVPFAISLMASIVRML</sequence>
<feature type="transmembrane region" description="Helical" evidence="1">
    <location>
        <begin position="187"/>
        <end position="209"/>
    </location>
</feature>
<dbReference type="HOGENOM" id="CLU_076517_0_0_2"/>
<feature type="transmembrane region" description="Helical" evidence="1">
    <location>
        <begin position="6"/>
        <end position="28"/>
    </location>
</feature>
<dbReference type="AlphaFoldDB" id="Q9HLC3"/>
<dbReference type="EMBL" id="AL445063">
    <property type="protein sequence ID" value="CAC11451.1"/>
    <property type="molecule type" value="Genomic_DNA"/>
</dbReference>
<dbReference type="eggNOG" id="arCOG01880">
    <property type="taxonomic scope" value="Archaea"/>
</dbReference>
<organism evidence="2 3">
    <name type="scientific">Thermoplasma acidophilum (strain ATCC 25905 / DSM 1728 / JCM 9062 / NBRC 15155 / AMRC-C165)</name>
    <dbReference type="NCBI Taxonomy" id="273075"/>
    <lineage>
        <taxon>Archaea</taxon>
        <taxon>Methanobacteriati</taxon>
        <taxon>Thermoplasmatota</taxon>
        <taxon>Thermoplasmata</taxon>
        <taxon>Thermoplasmatales</taxon>
        <taxon>Thermoplasmataceae</taxon>
        <taxon>Thermoplasma</taxon>
    </lineage>
</organism>
<dbReference type="InParanoid" id="Q9HLC3"/>
<gene>
    <name evidence="2" type="ordered locus">Ta0306</name>
</gene>
<name>Q9HLC3_THEAC</name>
<evidence type="ECO:0000256" key="1">
    <source>
        <dbReference type="SAM" id="Phobius"/>
    </source>
</evidence>
<evidence type="ECO:0000313" key="3">
    <source>
        <dbReference type="Proteomes" id="UP000001024"/>
    </source>
</evidence>
<feature type="transmembrane region" description="Helical" evidence="1">
    <location>
        <begin position="35"/>
        <end position="53"/>
    </location>
</feature>
<protein>
    <submittedName>
        <fullName evidence="2">Hypothetical membrane protein</fullName>
    </submittedName>
</protein>
<reference evidence="2 3" key="1">
    <citation type="journal article" date="2000" name="Nature">
        <title>The genome sequence of the thermoacidophilic scavenger Thermoplasma acidophilum.</title>
        <authorList>
            <person name="Ruepp A."/>
            <person name="Graml W."/>
            <person name="Santos-Martinez M.L."/>
            <person name="Koretke K.K."/>
            <person name="Volker C."/>
            <person name="Mewes H.W."/>
            <person name="Frishman D."/>
            <person name="Stocker S."/>
            <person name="Lupas A.N."/>
            <person name="Baumeister W."/>
        </authorList>
    </citation>
    <scope>NUCLEOTIDE SEQUENCE [LARGE SCALE GENOMIC DNA]</scope>
    <source>
        <strain evidence="3">ATCC 25905 / DSM 1728 / JCM 9062 / NBRC 15155 / AMRC-C165</strain>
    </source>
</reference>
<feature type="transmembrane region" description="Helical" evidence="1">
    <location>
        <begin position="103"/>
        <end position="120"/>
    </location>
</feature>
<feature type="transmembrane region" description="Helical" evidence="1">
    <location>
        <begin position="164"/>
        <end position="181"/>
    </location>
</feature>
<feature type="transmembrane region" description="Helical" evidence="1">
    <location>
        <begin position="59"/>
        <end position="76"/>
    </location>
</feature>
<dbReference type="KEGG" id="tac:Ta0306"/>
<evidence type="ECO:0000313" key="2">
    <source>
        <dbReference type="EMBL" id="CAC11451.1"/>
    </source>
</evidence>
<dbReference type="EnsemblBacteria" id="CAC11451">
    <property type="protein sequence ID" value="CAC11451"/>
    <property type="gene ID" value="CAC11451"/>
</dbReference>
<dbReference type="PaxDb" id="273075-Ta0306"/>
<feature type="transmembrane region" description="Helical" evidence="1">
    <location>
        <begin position="221"/>
        <end position="245"/>
    </location>
</feature>
<keyword evidence="1" id="KW-0472">Membrane</keyword>